<accession>A0A6J4ILF9</accession>
<proteinExistence type="predicted"/>
<dbReference type="GO" id="GO:0016747">
    <property type="term" value="F:acyltransferase activity, transferring groups other than amino-acyl groups"/>
    <property type="evidence" value="ECO:0007669"/>
    <property type="project" value="InterPro"/>
</dbReference>
<keyword evidence="2" id="KW-0012">Acyltransferase</keyword>
<gene>
    <name evidence="4" type="ORF">AVDCRST_MAG10-2433</name>
</gene>
<protein>
    <recommendedName>
        <fullName evidence="3">N-acetyltransferase domain-containing protein</fullName>
    </recommendedName>
</protein>
<dbReference type="PROSITE" id="PS51186">
    <property type="entry name" value="GNAT"/>
    <property type="match status" value="1"/>
</dbReference>
<evidence type="ECO:0000256" key="1">
    <source>
        <dbReference type="ARBA" id="ARBA00022679"/>
    </source>
</evidence>
<dbReference type="CDD" id="cd04301">
    <property type="entry name" value="NAT_SF"/>
    <property type="match status" value="1"/>
</dbReference>
<dbReference type="AlphaFoldDB" id="A0A6J4ILF9"/>
<organism evidence="4">
    <name type="scientific">uncultured Acidimicrobiales bacterium</name>
    <dbReference type="NCBI Taxonomy" id="310071"/>
    <lineage>
        <taxon>Bacteria</taxon>
        <taxon>Bacillati</taxon>
        <taxon>Actinomycetota</taxon>
        <taxon>Acidimicrobiia</taxon>
        <taxon>Acidimicrobiales</taxon>
        <taxon>environmental samples</taxon>
    </lineage>
</organism>
<dbReference type="SUPFAM" id="SSF55729">
    <property type="entry name" value="Acyl-CoA N-acyltransferases (Nat)"/>
    <property type="match status" value="1"/>
</dbReference>
<keyword evidence="1" id="KW-0808">Transferase</keyword>
<dbReference type="Gene3D" id="3.40.630.30">
    <property type="match status" value="1"/>
</dbReference>
<dbReference type="EMBL" id="CADCTB010000148">
    <property type="protein sequence ID" value="CAA9254978.1"/>
    <property type="molecule type" value="Genomic_DNA"/>
</dbReference>
<evidence type="ECO:0000313" key="4">
    <source>
        <dbReference type="EMBL" id="CAA9254978.1"/>
    </source>
</evidence>
<sequence length="157" mass="17234">MEEGCRPASTADLPRIAELNRAVIEELSPMRGGAVWKAREARAEPLEDGLADLLDNPDARVLVATIDDTVVGYAVVHLEYLADGSILGVIDDIFVEEGARQVGLGELMIDDLMTWCEERKCVGMDAMALPGHRATKNFFEESGFTARQLVMHHHFGP</sequence>
<name>A0A6J4ILF9_9ACTN</name>
<dbReference type="PANTHER" id="PTHR43877">
    <property type="entry name" value="AMINOALKYLPHOSPHONATE N-ACETYLTRANSFERASE-RELATED-RELATED"/>
    <property type="match status" value="1"/>
</dbReference>
<evidence type="ECO:0000256" key="2">
    <source>
        <dbReference type="ARBA" id="ARBA00023315"/>
    </source>
</evidence>
<reference evidence="4" key="1">
    <citation type="submission" date="2020-02" db="EMBL/GenBank/DDBJ databases">
        <authorList>
            <person name="Meier V. D."/>
        </authorList>
    </citation>
    <scope>NUCLEOTIDE SEQUENCE</scope>
    <source>
        <strain evidence="4">AVDCRST_MAG10</strain>
    </source>
</reference>
<dbReference type="InterPro" id="IPR050832">
    <property type="entry name" value="Bact_Acetyltransf"/>
</dbReference>
<dbReference type="Pfam" id="PF00583">
    <property type="entry name" value="Acetyltransf_1"/>
    <property type="match status" value="1"/>
</dbReference>
<dbReference type="InterPro" id="IPR016181">
    <property type="entry name" value="Acyl_CoA_acyltransferase"/>
</dbReference>
<feature type="domain" description="N-acetyltransferase" evidence="3">
    <location>
        <begin position="3"/>
        <end position="157"/>
    </location>
</feature>
<dbReference type="InterPro" id="IPR000182">
    <property type="entry name" value="GNAT_dom"/>
</dbReference>
<evidence type="ECO:0000259" key="3">
    <source>
        <dbReference type="PROSITE" id="PS51186"/>
    </source>
</evidence>